<dbReference type="CDD" id="cd00613">
    <property type="entry name" value="GDC-P"/>
    <property type="match status" value="2"/>
</dbReference>
<comment type="subunit">
    <text evidence="7">The glycine cleavage system is composed of four proteins: P, T, L and H.</text>
</comment>
<dbReference type="GO" id="GO:0019464">
    <property type="term" value="P:glycine decarboxylation via glycine cleavage system"/>
    <property type="evidence" value="ECO:0007669"/>
    <property type="project" value="TreeGrafter"/>
</dbReference>
<evidence type="ECO:0000256" key="1">
    <source>
        <dbReference type="ARBA" id="ARBA00001933"/>
    </source>
</evidence>
<gene>
    <name evidence="11" type="ORF">EDD36DRAFT_47470</name>
</gene>
<evidence type="ECO:0000259" key="9">
    <source>
        <dbReference type="Pfam" id="PF02347"/>
    </source>
</evidence>
<evidence type="ECO:0000256" key="4">
    <source>
        <dbReference type="ARBA" id="ARBA00023002"/>
    </source>
</evidence>
<accession>A0AAN6E6P2</accession>
<dbReference type="EMBL" id="MU404350">
    <property type="protein sequence ID" value="KAI1619004.1"/>
    <property type="molecule type" value="Genomic_DNA"/>
</dbReference>
<evidence type="ECO:0000256" key="6">
    <source>
        <dbReference type="PIRSR" id="PIRSR603437-50"/>
    </source>
</evidence>
<evidence type="ECO:0000256" key="8">
    <source>
        <dbReference type="SAM" id="MobiDB-lite"/>
    </source>
</evidence>
<dbReference type="PANTHER" id="PTHR11773:SF1">
    <property type="entry name" value="GLYCINE DEHYDROGENASE (DECARBOXYLATING), MITOCHONDRIAL"/>
    <property type="match status" value="1"/>
</dbReference>
<comment type="similarity">
    <text evidence="2 7">Belongs to the GcvP family.</text>
</comment>
<feature type="region of interest" description="Disordered" evidence="8">
    <location>
        <begin position="41"/>
        <end position="61"/>
    </location>
</feature>
<dbReference type="InterPro" id="IPR015424">
    <property type="entry name" value="PyrdxlP-dep_Trfase"/>
</dbReference>
<dbReference type="InterPro" id="IPR015421">
    <property type="entry name" value="PyrdxlP-dep_Trfase_major"/>
</dbReference>
<dbReference type="Gene3D" id="3.40.640.10">
    <property type="entry name" value="Type I PLP-dependent aspartate aminotransferase-like (Major domain)"/>
    <property type="match status" value="2"/>
</dbReference>
<keyword evidence="7" id="KW-0496">Mitochondrion</keyword>
<dbReference type="AlphaFoldDB" id="A0AAN6E6P2"/>
<keyword evidence="4 7" id="KW-0560">Oxidoreductase</keyword>
<dbReference type="InterPro" id="IPR049316">
    <property type="entry name" value="GDC-P_C"/>
</dbReference>
<evidence type="ECO:0000256" key="5">
    <source>
        <dbReference type="ARBA" id="ARBA00049026"/>
    </source>
</evidence>
<feature type="modified residue" description="N6-(pyridoxal phosphate)lysine" evidence="6">
    <location>
        <position position="822"/>
    </location>
</feature>
<name>A0AAN6E6P2_9EURO</name>
<feature type="domain" description="Glycine cleavage system P-protein N-terminal" evidence="9">
    <location>
        <begin position="90"/>
        <end position="550"/>
    </location>
</feature>
<dbReference type="GO" id="GO:0005960">
    <property type="term" value="C:glycine cleavage complex"/>
    <property type="evidence" value="ECO:0007669"/>
    <property type="project" value="TreeGrafter"/>
</dbReference>
<dbReference type="FunFam" id="3.40.640.10:FF:000007">
    <property type="entry name" value="glycine dehydrogenase (Decarboxylating), mitochondrial"/>
    <property type="match status" value="1"/>
</dbReference>
<dbReference type="GO" id="GO:0005739">
    <property type="term" value="C:mitochondrion"/>
    <property type="evidence" value="ECO:0007669"/>
    <property type="project" value="UniProtKB-SubCell"/>
</dbReference>
<reference evidence="11" key="1">
    <citation type="journal article" date="2022" name="bioRxiv">
        <title>Deciphering the potential niche of two novel black yeast fungi from a biological soil crust based on their genomes, phenotypes, and melanin regulation.</title>
        <authorList>
            <consortium name="DOE Joint Genome Institute"/>
            <person name="Carr E.C."/>
            <person name="Barton Q."/>
            <person name="Grambo S."/>
            <person name="Sullivan M."/>
            <person name="Renfro C.M."/>
            <person name="Kuo A."/>
            <person name="Pangilinan J."/>
            <person name="Lipzen A."/>
            <person name="Keymanesh K."/>
            <person name="Savage E."/>
            <person name="Barry K."/>
            <person name="Grigoriev I.V."/>
            <person name="Riekhof W.R."/>
            <person name="Harris S.S."/>
        </authorList>
    </citation>
    <scope>NUCLEOTIDE SEQUENCE</scope>
    <source>
        <strain evidence="11">JF 03-4F</strain>
    </source>
</reference>
<evidence type="ECO:0000256" key="2">
    <source>
        <dbReference type="ARBA" id="ARBA00010756"/>
    </source>
</evidence>
<dbReference type="GO" id="GO:0030170">
    <property type="term" value="F:pyridoxal phosphate binding"/>
    <property type="evidence" value="ECO:0007669"/>
    <property type="project" value="TreeGrafter"/>
</dbReference>
<comment type="function">
    <text evidence="7">The glycine cleavage system catalyzes the degradation of glycine.</text>
</comment>
<evidence type="ECO:0000313" key="12">
    <source>
        <dbReference type="Proteomes" id="UP001203852"/>
    </source>
</evidence>
<comment type="cofactor">
    <cofactor evidence="1 6 7">
        <name>pyridoxal 5'-phosphate</name>
        <dbReference type="ChEBI" id="CHEBI:597326"/>
    </cofactor>
</comment>
<proteinExistence type="inferred from homology"/>
<dbReference type="SUPFAM" id="SSF53383">
    <property type="entry name" value="PLP-dependent transferases"/>
    <property type="match status" value="2"/>
</dbReference>
<keyword evidence="12" id="KW-1185">Reference proteome</keyword>
<dbReference type="NCBIfam" id="TIGR00461">
    <property type="entry name" value="gcvP"/>
    <property type="match status" value="1"/>
</dbReference>
<dbReference type="Gene3D" id="3.90.1150.10">
    <property type="entry name" value="Aspartate Aminotransferase, domain 1"/>
    <property type="match status" value="2"/>
</dbReference>
<dbReference type="InterPro" id="IPR003437">
    <property type="entry name" value="GcvP"/>
</dbReference>
<dbReference type="InterPro" id="IPR020581">
    <property type="entry name" value="GDC_P"/>
</dbReference>
<evidence type="ECO:0000256" key="7">
    <source>
        <dbReference type="RuleBase" id="RU364056"/>
    </source>
</evidence>
<dbReference type="InterPro" id="IPR049315">
    <property type="entry name" value="GDC-P_N"/>
</dbReference>
<evidence type="ECO:0000259" key="10">
    <source>
        <dbReference type="Pfam" id="PF21478"/>
    </source>
</evidence>
<keyword evidence="3 6" id="KW-0663">Pyridoxal phosphate</keyword>
<evidence type="ECO:0000256" key="3">
    <source>
        <dbReference type="ARBA" id="ARBA00022898"/>
    </source>
</evidence>
<dbReference type="EC" id="1.4.4.2" evidence="7"/>
<comment type="catalytic activity">
    <reaction evidence="5 7">
        <text>N(6)-[(R)-lipoyl]-L-lysyl-[glycine-cleavage complex H protein] + glycine + H(+) = N(6)-[(R)-S(8)-aminomethyldihydrolipoyl]-L-lysyl-[glycine-cleavage complex H protein] + CO2</text>
        <dbReference type="Rhea" id="RHEA:24304"/>
        <dbReference type="Rhea" id="RHEA-COMP:10494"/>
        <dbReference type="Rhea" id="RHEA-COMP:10495"/>
        <dbReference type="ChEBI" id="CHEBI:15378"/>
        <dbReference type="ChEBI" id="CHEBI:16526"/>
        <dbReference type="ChEBI" id="CHEBI:57305"/>
        <dbReference type="ChEBI" id="CHEBI:83099"/>
        <dbReference type="ChEBI" id="CHEBI:83143"/>
        <dbReference type="EC" id="1.4.4.2"/>
    </reaction>
</comment>
<feature type="domain" description="Glycine dehydrogenase C-terminal" evidence="10">
    <location>
        <begin position="901"/>
        <end position="1021"/>
    </location>
</feature>
<dbReference type="Pfam" id="PF21478">
    <property type="entry name" value="GcvP2_C"/>
    <property type="match status" value="1"/>
</dbReference>
<organism evidence="11 12">
    <name type="scientific">Exophiala viscosa</name>
    <dbReference type="NCBI Taxonomy" id="2486360"/>
    <lineage>
        <taxon>Eukaryota</taxon>
        <taxon>Fungi</taxon>
        <taxon>Dikarya</taxon>
        <taxon>Ascomycota</taxon>
        <taxon>Pezizomycotina</taxon>
        <taxon>Eurotiomycetes</taxon>
        <taxon>Chaetothyriomycetidae</taxon>
        <taxon>Chaetothyriales</taxon>
        <taxon>Herpotrichiellaceae</taxon>
        <taxon>Exophiala</taxon>
    </lineage>
</organism>
<dbReference type="NCBIfam" id="NF003346">
    <property type="entry name" value="PRK04366.1"/>
    <property type="match status" value="1"/>
</dbReference>
<feature type="compositionally biased region" description="Low complexity" evidence="8">
    <location>
        <begin position="49"/>
        <end position="59"/>
    </location>
</feature>
<feature type="domain" description="Glycine cleavage system P-protein N-terminal" evidence="9">
    <location>
        <begin position="572"/>
        <end position="849"/>
    </location>
</feature>
<dbReference type="Pfam" id="PF02347">
    <property type="entry name" value="GDC-P"/>
    <property type="match status" value="2"/>
</dbReference>
<dbReference type="InterPro" id="IPR015422">
    <property type="entry name" value="PyrdxlP-dep_Trfase_small"/>
</dbReference>
<protein>
    <recommendedName>
        <fullName evidence="7">Glycine cleavage system P protein</fullName>
        <ecNumber evidence="7">1.4.4.2</ecNumber>
    </recommendedName>
</protein>
<sequence>MATTILAMPRASLPVRRLLRPHSARPIDLSRICRRCLSVQEQRRERNVPETTPRPTTPEGIDALLYGKHEAESRGSKLPRFLERDELFSQRHIGPSPSEEADMVKALDPPAKDLEDFISQTLPSDIRSNKALRLQDCFDKDNALGKHEHGIERELQSLANKNEAWRSFIGAGYYDTNTPGVIQRNILENPAWYTSYTPYQAEISQGRLESLLNFQTLVTDLTGLSIANASVLDEGTAAAEAMTLSMNALPTSRLKKPGKVYVVSNRVHPQTIAVLDSRATGFGINIVVGDVLENDCQLVKDQGDNLIGVLAQYPDTTGGVHDFQGLSDAVHKAGGTFGVATDLLALTLLKAPGEFGADVAFGNSQRFGVPLGFGGPHAAFFACSEKHKRKIPGRLVGVSKDRLGKKALRLALQTREQHIRREKATSNICTAQALLANMSAFYAIYHGPQGLKNIALRVWSIAKFAQRVLEQKDYKIVTQGVREDGAVLFDTITVQPKSKGDHTKILERAKHRSLFLRQDVPGSTVDQPLLSFSFDETTTSKGLADLLECFGIESKDYLEALYGSEIVPKANDDTLPPSLERKTPFLTHPVFNQHHSETELLRYIYHLQSKDLSLVHSMIPLGSCTMKLNATTEMLPVSYYGFSKLHPFAPIENAQGYVSLVNRLSKALTSITGMQDVSLQPNSGAQGEFAGLRVIKKYLDNKDSSKKRNICLIPVSAHGTNPASAAMSGMKVVPLKCDTKTGNLDIEDLKTKCEKHKDELAAIMVTYPSTFGVFEPGVKEVCQIVHDHGGQVYMDGANLNAQIGLCSPGEIGADVCHLNLHKTFCIPHGGGGPGVGPIAVKEHLKPFLPSHPHVDPHASDIDRSTTAISPVSSAPWGSASILPISYAYIQLMGSKGLKHGTEIALLNANYIMSRLRPHYPILYTNDKKRCAHEFILDARGFKESSGIEAIDIAKRLQDYGFHAPTMSWPVANTLMIEPTESESKEELDRFCDALIEIRKEIKAIEDGEVPKEGNVLKMSPHPQADLMRADWDRPYTREQAAYPLPWLREKKFWPSVARVDDAYGDTNLFCTCTPVEGYEEEGLTGHQAPMPT</sequence>
<comment type="caution">
    <text evidence="11">The sequence shown here is derived from an EMBL/GenBank/DDBJ whole genome shotgun (WGS) entry which is preliminary data.</text>
</comment>
<keyword evidence="7" id="KW-0809">Transit peptide</keyword>
<dbReference type="GO" id="GO:0016594">
    <property type="term" value="F:glycine binding"/>
    <property type="evidence" value="ECO:0007669"/>
    <property type="project" value="TreeGrafter"/>
</dbReference>
<evidence type="ECO:0000313" key="11">
    <source>
        <dbReference type="EMBL" id="KAI1619004.1"/>
    </source>
</evidence>
<dbReference type="Proteomes" id="UP001203852">
    <property type="component" value="Unassembled WGS sequence"/>
</dbReference>
<comment type="subcellular location">
    <subcellularLocation>
        <location evidence="7">Mitochondrion</location>
    </subcellularLocation>
</comment>
<dbReference type="FunFam" id="3.90.1150.10:FF:000007">
    <property type="entry name" value="Glycine dehydrogenase (decarboxylating), mitochondrial"/>
    <property type="match status" value="1"/>
</dbReference>
<dbReference type="PANTHER" id="PTHR11773">
    <property type="entry name" value="GLYCINE DEHYDROGENASE, DECARBOXYLATING"/>
    <property type="match status" value="1"/>
</dbReference>
<dbReference type="GO" id="GO:0004375">
    <property type="term" value="F:glycine dehydrogenase (decarboxylating) activity"/>
    <property type="evidence" value="ECO:0007669"/>
    <property type="project" value="UniProtKB-UniRule"/>
</dbReference>
<dbReference type="FunFam" id="3.40.640.10:FF:000005">
    <property type="entry name" value="Glycine dehydrogenase (decarboxylating), mitochondrial"/>
    <property type="match status" value="1"/>
</dbReference>